<feature type="compositionally biased region" description="Basic and acidic residues" evidence="22">
    <location>
        <begin position="1291"/>
        <end position="1301"/>
    </location>
</feature>
<dbReference type="Gene3D" id="1.10.510.10">
    <property type="entry name" value="Transferase(Phosphotransferase) domain 1"/>
    <property type="match status" value="1"/>
</dbReference>
<dbReference type="GO" id="GO:0007266">
    <property type="term" value="P:Rho protein signal transduction"/>
    <property type="evidence" value="ECO:0007669"/>
    <property type="project" value="TreeGrafter"/>
</dbReference>
<evidence type="ECO:0000256" key="12">
    <source>
        <dbReference type="ARBA" id="ARBA00022771"/>
    </source>
</evidence>
<dbReference type="OMA" id="IFEGWLS"/>
<keyword evidence="19" id="KW-0206">Cytoskeleton</keyword>
<dbReference type="PROSITE" id="PS50011">
    <property type="entry name" value="PROTEIN_KINASE_DOM"/>
    <property type="match status" value="1"/>
</dbReference>
<dbReference type="OrthoDB" id="2156623at2759"/>
<dbReference type="GO" id="GO:0031267">
    <property type="term" value="F:small GTPase binding"/>
    <property type="evidence" value="ECO:0007669"/>
    <property type="project" value="InterPro"/>
</dbReference>
<dbReference type="InterPro" id="IPR057529">
    <property type="entry name" value="MRCK/ROCK_PH"/>
</dbReference>
<dbReference type="FunFam" id="1.10.510.10:FF:000751">
    <property type="entry name" value="Non-specific serine/threonine protein kinase"/>
    <property type="match status" value="1"/>
</dbReference>
<dbReference type="PANTHER" id="PTHR22988">
    <property type="entry name" value="MYOTONIC DYSTROPHY S/T KINASE-RELATED"/>
    <property type="match status" value="1"/>
</dbReference>
<dbReference type="Gene3D" id="3.30.200.20">
    <property type="entry name" value="Phosphorylase Kinase, domain 1"/>
    <property type="match status" value="1"/>
</dbReference>
<evidence type="ECO:0000256" key="22">
    <source>
        <dbReference type="SAM" id="MobiDB-lite"/>
    </source>
</evidence>
<dbReference type="GO" id="GO:0005856">
    <property type="term" value="C:cytoskeleton"/>
    <property type="evidence" value="ECO:0007669"/>
    <property type="project" value="UniProtKB-SubCell"/>
</dbReference>
<feature type="compositionally biased region" description="Low complexity" evidence="22">
    <location>
        <begin position="941"/>
        <end position="972"/>
    </location>
</feature>
<dbReference type="GO" id="GO:1901888">
    <property type="term" value="P:regulation of cell junction assembly"/>
    <property type="evidence" value="ECO:0007669"/>
    <property type="project" value="TreeGrafter"/>
</dbReference>
<comment type="cofactor">
    <cofactor evidence="1">
        <name>Mg(2+)</name>
        <dbReference type="ChEBI" id="CHEBI:18420"/>
    </cofactor>
</comment>
<dbReference type="Pfam" id="PF00069">
    <property type="entry name" value="Pkinase"/>
    <property type="match status" value="1"/>
</dbReference>
<dbReference type="EnsemblMetazoa" id="XM_022789464">
    <property type="protein sequence ID" value="XP_022645199"/>
    <property type="gene ID" value="LOC111243634"/>
</dbReference>
<dbReference type="CDD" id="cd20813">
    <property type="entry name" value="C1_ROCK"/>
    <property type="match status" value="1"/>
</dbReference>
<evidence type="ECO:0000256" key="8">
    <source>
        <dbReference type="ARBA" id="ARBA00022553"/>
    </source>
</evidence>
<dbReference type="Pfam" id="PF08912">
    <property type="entry name" value="Rho_Binding"/>
    <property type="match status" value="1"/>
</dbReference>
<feature type="region of interest" description="Disordered" evidence="22">
    <location>
        <begin position="938"/>
        <end position="972"/>
    </location>
</feature>
<keyword evidence="12" id="KW-0863">Zinc-finger</keyword>
<feature type="coiled-coil region" evidence="21">
    <location>
        <begin position="470"/>
        <end position="803"/>
    </location>
</feature>
<dbReference type="SUPFAM" id="SSF103652">
    <property type="entry name" value="G protein-binding domain"/>
    <property type="match status" value="1"/>
</dbReference>
<evidence type="ECO:0000256" key="5">
    <source>
        <dbReference type="ARBA" id="ARBA00012513"/>
    </source>
</evidence>
<keyword evidence="6" id="KW-0963">Cytoplasm</keyword>
<dbReference type="EnsemblMetazoa" id="XM_022789463">
    <property type="protein sequence ID" value="XP_022645198"/>
    <property type="gene ID" value="LOC111243634"/>
</dbReference>
<dbReference type="Proteomes" id="UP000594260">
    <property type="component" value="Unplaced"/>
</dbReference>
<evidence type="ECO:0000256" key="20">
    <source>
        <dbReference type="PROSITE-ProRule" id="PRU10141"/>
    </source>
</evidence>
<evidence type="ECO:0000256" key="10">
    <source>
        <dbReference type="ARBA" id="ARBA00022723"/>
    </source>
</evidence>
<evidence type="ECO:0000256" key="16">
    <source>
        <dbReference type="ARBA" id="ARBA00022842"/>
    </source>
</evidence>
<dbReference type="PROSITE" id="PS51285">
    <property type="entry name" value="AGC_KINASE_CTER"/>
    <property type="match status" value="1"/>
</dbReference>
<dbReference type="InterPro" id="IPR050839">
    <property type="entry name" value="Rho-assoc_Ser/Thr_Kinase"/>
</dbReference>
<dbReference type="GO" id="GO:0000281">
    <property type="term" value="P:mitotic cytokinesis"/>
    <property type="evidence" value="ECO:0007669"/>
    <property type="project" value="TreeGrafter"/>
</dbReference>
<feature type="domain" description="Protein kinase" evidence="23">
    <location>
        <begin position="80"/>
        <end position="347"/>
    </location>
</feature>
<dbReference type="EnsemblMetazoa" id="XM_022789462">
    <property type="protein sequence ID" value="XP_022645197"/>
    <property type="gene ID" value="LOC111243634"/>
</dbReference>
<dbReference type="SUPFAM" id="SSF56112">
    <property type="entry name" value="Protein kinase-like (PK-like)"/>
    <property type="match status" value="1"/>
</dbReference>
<dbReference type="GO" id="GO:0016020">
    <property type="term" value="C:membrane"/>
    <property type="evidence" value="ECO:0007669"/>
    <property type="project" value="UniProtKB-SubCell"/>
</dbReference>
<dbReference type="Pfam" id="PF25346">
    <property type="entry name" value="PH_MRCK"/>
    <property type="match status" value="1"/>
</dbReference>
<evidence type="ECO:0000259" key="25">
    <source>
        <dbReference type="PROSITE" id="PS51285"/>
    </source>
</evidence>
<dbReference type="CDD" id="cd01242">
    <property type="entry name" value="PH_ROCK"/>
    <property type="match status" value="1"/>
</dbReference>
<dbReference type="GO" id="GO:0030866">
    <property type="term" value="P:cortical actin cytoskeleton organization"/>
    <property type="evidence" value="ECO:0007669"/>
    <property type="project" value="TreeGrafter"/>
</dbReference>
<keyword evidence="8" id="KW-0597">Phosphoprotein</keyword>
<feature type="binding site" evidence="20">
    <location>
        <position position="109"/>
    </location>
    <ligand>
        <name>ATP</name>
        <dbReference type="ChEBI" id="CHEBI:30616"/>
    </ligand>
</feature>
<dbReference type="PROSITE" id="PS00107">
    <property type="entry name" value="PROTEIN_KINASE_ATP"/>
    <property type="match status" value="1"/>
</dbReference>
<dbReference type="InParanoid" id="A0A7M7M965"/>
<dbReference type="GeneID" id="111243634"/>
<keyword evidence="15 20" id="KW-0067">ATP-binding</keyword>
<reference evidence="26" key="1">
    <citation type="submission" date="2021-01" db="UniProtKB">
        <authorList>
            <consortium name="EnsemblMetazoa"/>
        </authorList>
    </citation>
    <scope>IDENTIFICATION</scope>
</reference>
<feature type="domain" description="AGC-kinase C-terminal" evidence="25">
    <location>
        <begin position="348"/>
        <end position="419"/>
    </location>
</feature>
<evidence type="ECO:0000256" key="7">
    <source>
        <dbReference type="ARBA" id="ARBA00022527"/>
    </source>
</evidence>
<evidence type="ECO:0000256" key="18">
    <source>
        <dbReference type="ARBA" id="ARBA00023136"/>
    </source>
</evidence>
<dbReference type="SMART" id="SM00220">
    <property type="entry name" value="S_TKc"/>
    <property type="match status" value="1"/>
</dbReference>
<dbReference type="PANTHER" id="PTHR22988:SF73">
    <property type="entry name" value="RHO-ASSOCIATED PROTEIN KINASE"/>
    <property type="match status" value="1"/>
</dbReference>
<dbReference type="KEGG" id="vde:111243634"/>
<dbReference type="RefSeq" id="XP_022645197.1">
    <property type="nucleotide sequence ID" value="XM_022789462.1"/>
</dbReference>
<dbReference type="InterPro" id="IPR000719">
    <property type="entry name" value="Prot_kinase_dom"/>
</dbReference>
<evidence type="ECO:0000256" key="3">
    <source>
        <dbReference type="ARBA" id="ARBA00004370"/>
    </source>
</evidence>
<organism evidence="26 27">
    <name type="scientific">Varroa destructor</name>
    <name type="common">Honeybee mite</name>
    <dbReference type="NCBI Taxonomy" id="109461"/>
    <lineage>
        <taxon>Eukaryota</taxon>
        <taxon>Metazoa</taxon>
        <taxon>Ecdysozoa</taxon>
        <taxon>Arthropoda</taxon>
        <taxon>Chelicerata</taxon>
        <taxon>Arachnida</taxon>
        <taxon>Acari</taxon>
        <taxon>Parasitiformes</taxon>
        <taxon>Mesostigmata</taxon>
        <taxon>Gamasina</taxon>
        <taxon>Dermanyssoidea</taxon>
        <taxon>Varroidae</taxon>
        <taxon>Varroa</taxon>
    </lineage>
</organism>
<keyword evidence="18" id="KW-0472">Membrane</keyword>
<evidence type="ECO:0000256" key="1">
    <source>
        <dbReference type="ARBA" id="ARBA00001946"/>
    </source>
</evidence>
<comment type="subcellular location">
    <subcellularLocation>
        <location evidence="2">Cytoplasm</location>
        <location evidence="2">Cytoskeleton</location>
    </subcellularLocation>
    <subcellularLocation>
        <location evidence="3">Membrane</location>
    </subcellularLocation>
</comment>
<dbReference type="RefSeq" id="XP_022645199.1">
    <property type="nucleotide sequence ID" value="XM_022789464.1"/>
</dbReference>
<keyword evidence="9" id="KW-0808">Transferase</keyword>
<keyword evidence="17 21" id="KW-0175">Coiled coil</keyword>
<dbReference type="FunFam" id="3.30.200.20:FF:000017">
    <property type="entry name" value="Non-specific serine/threonine protein kinase"/>
    <property type="match status" value="1"/>
</dbReference>
<sequence length="1366" mass="157814">MSRMEDAETERLLRLRALESALVDVGSEINIESLLDVLQAIVLDCEGPALRRVANIEAFLERFQAKTKDIFTWRTNYKDFDVLKTIGKGAFGMVQLVRHTPSRKVYAMKMLNKHEMVKRSEPNCFWEERYILANANSEWIVRLYYAFQDSKFLYMVMDYMAGGDLANLLDVYDFSEEWARFFCAEMVLAVDVIHQMGFVHRDVKPDNMLLDSSGHLRLADFGTCTRMGEDGLVRCDVPVGTPDYISPEVLRAQEQGRGFGKYGRECDFWSIGICLYEMLCGVTPFYHESLSFTYANIMNHQKSLVFPDESETALSDHAKNLICAFLCDRSRRLGRQGIDEIKAHRFFHNDVWNFETIRNAMAPIAPELKADDDSSNFSMPEDDKKHEQGTFEPANSFEGNHLYFAGFSYNRDYQLLGADSPLEQESMASTENHVDSSNKISTDGVHDQVSKLIAENHELSRLVAASRSDLFEQQKKLESEEEMRRRAEATVRELIARLEKEQSEKAHIAQNSQQHNERLAALERQLKDTKDKLVQETELVVKLKKKNSELTKNVTQFDGTVREQKEKLAQLLAKCGAQERELASINTQLDQERQLSGKSGDRAQELQVRYAELSEEMERLRKGYSDRNQEIKGLEEKIAAKEKQEAILQLELKNAHNRFEAEASSLRREVASLSAENKQLLSSSEETTADAVQAIKGKLQDEVEQRQQALQKLQESERHVSVLQVDCKQLQQQWAKQQSDYKAQADRISQLSHEIEEERSRRIHLQNEISQLEIEVSRLSRIENQLQIEKRELEGAVSHFQQELSTFKATHNNLQMQLIDLTENLETESSFRVIYKKECEDLREELETKTKILQDFEEEKIREIEQLQKRVDQLTTEKDLLNAEHLTQEKEKLDREIEKCKMEAERESLQRQLKEAHEKLEQTVEEKKEIQKKLEERTALASNNNNNYNQNSKNNNTTNNHNNNNNNNSATTNANKIINNITDSVNIKDDGNSYNKKLEDEIEVLQQKLAKEKVLTQQAVNKLAEVMNRKTAAAAQPVKSVGGGGGGTRSVEYRKKEKECRQLEQDLTTLKARFHSLTAQYDQMKFEMEMSREKEEKVIQTMKDLVEQKDRELDDLRRQLENRAGLQNPGSLNSLTDLLNDEELARKEGWLSIPNKQNIKRYGWKRQFVVVMNQKVFFFNHEHDQSTAEPTLSLDISRLFHVRPVTQGDVIRANSGDIPKIFQLLYADERENRKEAELSQSVTEYRSHQMVPITFYIPTACDICQKNLWSMTPALECRLCRVKIHKEHIKDELKDKDESSKESAGNNLPPCKVRSVPSKCQARDLLCLAENESIQQEWVRFLSFHIQKGGYARVRSLGRNTAKSRT</sequence>
<accession>A0A7M7M965</accession>
<keyword evidence="14" id="KW-0862">Zinc</keyword>
<dbReference type="SMART" id="SM00133">
    <property type="entry name" value="S_TK_X"/>
    <property type="match status" value="1"/>
</dbReference>
<evidence type="ECO:0000256" key="21">
    <source>
        <dbReference type="SAM" id="Coils"/>
    </source>
</evidence>
<evidence type="ECO:0000256" key="19">
    <source>
        <dbReference type="ARBA" id="ARBA00023212"/>
    </source>
</evidence>
<dbReference type="FunFam" id="2.30.29.30:FF:000308">
    <property type="entry name" value="Rho-associated protein kinase 1"/>
    <property type="match status" value="1"/>
</dbReference>
<evidence type="ECO:0000256" key="11">
    <source>
        <dbReference type="ARBA" id="ARBA00022741"/>
    </source>
</evidence>
<dbReference type="InterPro" id="IPR046349">
    <property type="entry name" value="C1-like_sf"/>
</dbReference>
<dbReference type="GO" id="GO:0005524">
    <property type="term" value="F:ATP binding"/>
    <property type="evidence" value="ECO:0007669"/>
    <property type="project" value="UniProtKB-UniRule"/>
</dbReference>
<dbReference type="GO" id="GO:0031032">
    <property type="term" value="P:actomyosin structure organization"/>
    <property type="evidence" value="ECO:0007669"/>
    <property type="project" value="TreeGrafter"/>
</dbReference>
<dbReference type="InterPro" id="IPR017441">
    <property type="entry name" value="Protein_kinase_ATP_BS"/>
</dbReference>
<dbReference type="PROSITE" id="PS50081">
    <property type="entry name" value="ZF_DAG_PE_2"/>
    <property type="match status" value="1"/>
</dbReference>
<dbReference type="InterPro" id="IPR015008">
    <property type="entry name" value="ROCK_Rho-bd_dom"/>
</dbReference>
<evidence type="ECO:0000256" key="2">
    <source>
        <dbReference type="ARBA" id="ARBA00004245"/>
    </source>
</evidence>
<keyword evidence="10" id="KW-0479">Metal-binding</keyword>
<evidence type="ECO:0000259" key="23">
    <source>
        <dbReference type="PROSITE" id="PS50011"/>
    </source>
</evidence>
<evidence type="ECO:0000256" key="17">
    <source>
        <dbReference type="ARBA" id="ARBA00023054"/>
    </source>
</evidence>
<dbReference type="InterPro" id="IPR008271">
    <property type="entry name" value="Ser/Thr_kinase_AS"/>
</dbReference>
<comment type="similarity">
    <text evidence="4">Belongs to the protein kinase superfamily. AGC Ser/Thr protein kinase family.</text>
</comment>
<dbReference type="Gene3D" id="2.30.29.30">
    <property type="entry name" value="Pleckstrin-homology domain (PH domain)/Phosphotyrosine-binding domain (PTB)"/>
    <property type="match status" value="1"/>
</dbReference>
<evidence type="ECO:0000313" key="26">
    <source>
        <dbReference type="EnsemblMetazoa" id="XP_022645199"/>
    </source>
</evidence>
<dbReference type="GO" id="GO:0072518">
    <property type="term" value="F:Rho-dependent protein serine/threonine kinase activity"/>
    <property type="evidence" value="ECO:0007669"/>
    <property type="project" value="TreeGrafter"/>
</dbReference>
<dbReference type="GO" id="GO:0048598">
    <property type="term" value="P:embryonic morphogenesis"/>
    <property type="evidence" value="ECO:0007669"/>
    <property type="project" value="TreeGrafter"/>
</dbReference>
<protein>
    <recommendedName>
        <fullName evidence="5">non-specific serine/threonine protein kinase</fullName>
        <ecNumber evidence="5">2.7.11.1</ecNumber>
    </recommendedName>
</protein>
<dbReference type="SUPFAM" id="SSF57889">
    <property type="entry name" value="Cysteine-rich domain"/>
    <property type="match status" value="1"/>
</dbReference>
<dbReference type="Gene3D" id="3.30.60.20">
    <property type="match status" value="1"/>
</dbReference>
<name>A0A7M7M965_VARDE</name>
<feature type="coiled-coil region" evidence="21">
    <location>
        <begin position="988"/>
        <end position="1015"/>
    </location>
</feature>
<dbReference type="PROSITE" id="PS00108">
    <property type="entry name" value="PROTEIN_KINASE_ST"/>
    <property type="match status" value="1"/>
</dbReference>
<feature type="coiled-coil region" evidence="21">
    <location>
        <begin position="1053"/>
        <end position="1126"/>
    </location>
</feature>
<keyword evidence="27" id="KW-1185">Reference proteome</keyword>
<dbReference type="GO" id="GO:0008270">
    <property type="term" value="F:zinc ion binding"/>
    <property type="evidence" value="ECO:0007669"/>
    <property type="project" value="UniProtKB-KW"/>
</dbReference>
<keyword evidence="11 20" id="KW-0547">Nucleotide-binding</keyword>
<evidence type="ECO:0000256" key="6">
    <source>
        <dbReference type="ARBA" id="ARBA00022490"/>
    </source>
</evidence>
<dbReference type="InterPro" id="IPR002219">
    <property type="entry name" value="PKC_DAG/PE"/>
</dbReference>
<dbReference type="FunCoup" id="A0A7M7M965">
    <property type="interactions" value="1002"/>
</dbReference>
<feature type="domain" description="Phorbol-ester/DAG-type" evidence="24">
    <location>
        <begin position="1247"/>
        <end position="1287"/>
    </location>
</feature>
<feature type="region of interest" description="Disordered" evidence="22">
    <location>
        <begin position="369"/>
        <end position="392"/>
    </location>
</feature>
<keyword evidence="16" id="KW-0460">Magnesium</keyword>
<evidence type="ECO:0000256" key="4">
    <source>
        <dbReference type="ARBA" id="ARBA00009903"/>
    </source>
</evidence>
<evidence type="ECO:0000256" key="15">
    <source>
        <dbReference type="ARBA" id="ARBA00022840"/>
    </source>
</evidence>
<keyword evidence="13" id="KW-0418">Kinase</keyword>
<evidence type="ECO:0000256" key="13">
    <source>
        <dbReference type="ARBA" id="ARBA00022777"/>
    </source>
</evidence>
<evidence type="ECO:0000313" key="27">
    <source>
        <dbReference type="Proteomes" id="UP000594260"/>
    </source>
</evidence>
<keyword evidence="7" id="KW-0723">Serine/threonine-protein kinase</keyword>
<feature type="region of interest" description="Disordered" evidence="22">
    <location>
        <begin position="1291"/>
        <end position="1315"/>
    </location>
</feature>
<dbReference type="SUPFAM" id="SSF50729">
    <property type="entry name" value="PH domain-like"/>
    <property type="match status" value="1"/>
</dbReference>
<evidence type="ECO:0000256" key="14">
    <source>
        <dbReference type="ARBA" id="ARBA00022833"/>
    </source>
</evidence>
<proteinExistence type="inferred from homology"/>
<dbReference type="InterPro" id="IPR011009">
    <property type="entry name" value="Kinase-like_dom_sf"/>
</dbReference>
<evidence type="ECO:0000259" key="24">
    <source>
        <dbReference type="PROSITE" id="PS50081"/>
    </source>
</evidence>
<dbReference type="InterPro" id="IPR000961">
    <property type="entry name" value="AGC-kinase_C"/>
</dbReference>
<dbReference type="EC" id="2.7.11.1" evidence="5"/>
<dbReference type="RefSeq" id="XP_022645198.1">
    <property type="nucleotide sequence ID" value="XM_022789463.1"/>
</dbReference>
<dbReference type="InterPro" id="IPR011993">
    <property type="entry name" value="PH-like_dom_sf"/>
</dbReference>
<dbReference type="GO" id="GO:0005737">
    <property type="term" value="C:cytoplasm"/>
    <property type="evidence" value="ECO:0007669"/>
    <property type="project" value="TreeGrafter"/>
</dbReference>
<dbReference type="Gene3D" id="1.20.5.340">
    <property type="match status" value="1"/>
</dbReference>
<evidence type="ECO:0000256" key="9">
    <source>
        <dbReference type="ARBA" id="ARBA00022679"/>
    </source>
</evidence>